<dbReference type="AlphaFoldDB" id="A0AAW0N4Y0"/>
<keyword evidence="5" id="KW-0547">Nucleotide-binding</keyword>
<evidence type="ECO:0000256" key="4">
    <source>
        <dbReference type="ARBA" id="ARBA00022729"/>
    </source>
</evidence>
<evidence type="ECO:0000256" key="8">
    <source>
        <dbReference type="ARBA" id="ARBA00023136"/>
    </source>
</evidence>
<accession>A0AAW0N4Y0</accession>
<dbReference type="FunFam" id="2.60.120.260:FF:000007">
    <property type="entry name" value="Discoidin domain receptor tyrosine kinase 1"/>
    <property type="match status" value="1"/>
</dbReference>
<dbReference type="CDD" id="cd00057">
    <property type="entry name" value="FA58C"/>
    <property type="match status" value="1"/>
</dbReference>
<reference evidence="17" key="1">
    <citation type="submission" date="2024-04" db="EMBL/GenBank/DDBJ databases">
        <title>Salinicola lusitanus LLJ914,a marine bacterium isolated from the Okinawa Trough.</title>
        <authorList>
            <person name="Li J."/>
        </authorList>
    </citation>
    <scope>NUCLEOTIDE SEQUENCE [LARGE SCALE GENOMIC DNA]</scope>
</reference>
<comment type="similarity">
    <text evidence="12">Belongs to the protein kinase superfamily. Tyr protein kinase family. Insulin receptor subfamily.</text>
</comment>
<evidence type="ECO:0000259" key="15">
    <source>
        <dbReference type="PROSITE" id="PS50878"/>
    </source>
</evidence>
<dbReference type="CDD" id="cd01650">
    <property type="entry name" value="RT_nLTR_like"/>
    <property type="match status" value="1"/>
</dbReference>
<evidence type="ECO:0000256" key="11">
    <source>
        <dbReference type="ARBA" id="ARBA00023180"/>
    </source>
</evidence>
<evidence type="ECO:0000256" key="1">
    <source>
        <dbReference type="ARBA" id="ARBA00004251"/>
    </source>
</evidence>
<evidence type="ECO:0000256" key="12">
    <source>
        <dbReference type="ARBA" id="ARBA00061639"/>
    </source>
</evidence>
<evidence type="ECO:0000256" key="13">
    <source>
        <dbReference type="SAM" id="MobiDB-lite"/>
    </source>
</evidence>
<evidence type="ECO:0000256" key="7">
    <source>
        <dbReference type="ARBA" id="ARBA00022989"/>
    </source>
</evidence>
<protein>
    <recommendedName>
        <fullName evidence="18">Reverse transcriptase domain-containing protein</fullName>
    </recommendedName>
</protein>
<dbReference type="InterPro" id="IPR008979">
    <property type="entry name" value="Galactose-bd-like_sf"/>
</dbReference>
<sequence length="1200" mass="134390">MQHTERGQLEQLEKEVSVLEEGVVRGTGSATTWMNRKGALRTFMNERAKGALLKARITSLSDIDAPTRYFFSLERKNRTSTDLMHLRLSSGDVTSDKTIMRDEAIAFYSNLFSADECDEHSQNQITEGLPKLDTDQADILDGPVQVEELTKAVQELSTGRAPGIDGLPSDFYQKFWSLIGVDLHQVVTSCLEHGKLPVSCTRAILALLPKKGDLTLLKNWRPVSLLCVDYKILAKVLANRLKDCLDSLIHPTQTYCIPGRTIMENLFLIRDSIDLARIQNMDLGLLSIDQEKAFDRDLHIMDQTVVHWSTSAAEGGGGLSRPVPVQRGIRQGCPLSGMLYALAIEPLLHNLRGSLRGFTVEGNTLHLSAYADDVTAFITDAEDVQTLRHQLELYERASSARVNWQKCEGLLLGRWEQKTGPMLPAGLSWSTEGLKCLGVYLGSELFQARNWEGLGEKVSARLSRWTWVQPQLSYRGRALVVNNLAASTLWHRFTVLQPPDTVLEDIQKRLVDFFWGGFHWLRAAVLYLPTAEGGQGLVDISSRVATLRLQTVQRLLNGQSQLWTGTAAALLRGVGSLGYFKHLFLLDLKGLNLSGTSAFYQSVLKVWRSVLTFTRDQPYGRGAEEPLHYNPLVRSLLLNFDNIRRAFISAKLTRLADLRCGRSWKSAPQLSRETGIRSERVLERLLEEVRQGLPSGFREGLGLASLVSSTVPPVFPQLKIHPAGGSEDVEGSLLSFSTPSLAELATVSKKALYIITVKVRHRATLEGVPESRWLLGDWVGRLGLAFTAERFIFGPKTCAAQRRAVTLTNFLYGQAKLSTWLTRRNQMRGSGSTDCELMLKRLVAARLKVEFSYSTLVGDLENFEGVGLWGECCVYFSSHDNKFDSSLDHSRVKPTLRTDRFRYACVECESGQVTRSCGEHEWHFNPAQCRYALGMEDGTIPDSDISASSAWSDSTEAKHGRLSTGEGDGAWCPAGAVYPSGSEYLQVDLRKLHFLALVGTQGRHADGHGREFARSYRLRYSRDGVKWITWRDRWGQDVVQGNENTYDVVLKDLGPPIVARMIRAVRLRLERWTEGVHRPSGSRHAPLRMPIYLNDSTYDGSTEQGMQFGGLGQLCDGVLGGDDFIETKELRVWPGYDYLGWSREALGQPSVDIEFHFEKPRVFISMQQGKCERGRKKRATEKERFTPVGKQAPDKTSFYL</sequence>
<keyword evidence="6" id="KW-0067">ATP-binding</keyword>
<keyword evidence="3" id="KW-0812">Transmembrane</keyword>
<dbReference type="PANTHER" id="PTHR19446">
    <property type="entry name" value="REVERSE TRANSCRIPTASES"/>
    <property type="match status" value="1"/>
</dbReference>
<evidence type="ECO:0000256" key="10">
    <source>
        <dbReference type="ARBA" id="ARBA00023170"/>
    </source>
</evidence>
<dbReference type="PROSITE" id="PS50878">
    <property type="entry name" value="RT_POL"/>
    <property type="match status" value="1"/>
</dbReference>
<feature type="domain" description="F5/8 type C" evidence="14">
    <location>
        <begin position="929"/>
        <end position="1063"/>
    </location>
</feature>
<evidence type="ECO:0000256" key="3">
    <source>
        <dbReference type="ARBA" id="ARBA00022692"/>
    </source>
</evidence>
<dbReference type="Pfam" id="PF00078">
    <property type="entry name" value="RVT_1"/>
    <property type="match status" value="1"/>
</dbReference>
<dbReference type="Gene3D" id="2.60.120.260">
    <property type="entry name" value="Galactose-binding domain-like"/>
    <property type="match status" value="1"/>
</dbReference>
<evidence type="ECO:0000313" key="17">
    <source>
        <dbReference type="Proteomes" id="UP001460270"/>
    </source>
</evidence>
<evidence type="ECO:0000259" key="14">
    <source>
        <dbReference type="PROSITE" id="PS50022"/>
    </source>
</evidence>
<gene>
    <name evidence="16" type="ORF">WMY93_026653</name>
</gene>
<dbReference type="PROSITE" id="PS01285">
    <property type="entry name" value="FA58C_1"/>
    <property type="match status" value="1"/>
</dbReference>
<keyword evidence="11" id="KW-0325">Glycoprotein</keyword>
<dbReference type="Proteomes" id="UP001460270">
    <property type="component" value="Unassembled WGS sequence"/>
</dbReference>
<comment type="subcellular location">
    <subcellularLocation>
        <location evidence="1">Cell membrane</location>
        <topology evidence="1">Single-pass type I membrane protein</topology>
    </subcellularLocation>
</comment>
<keyword evidence="10" id="KW-0675">Receptor</keyword>
<dbReference type="SUPFAM" id="SSF49785">
    <property type="entry name" value="Galactose-binding domain-like"/>
    <property type="match status" value="1"/>
</dbReference>
<comment type="caution">
    <text evidence="16">The sequence shown here is derived from an EMBL/GenBank/DDBJ whole genome shotgun (WGS) entry which is preliminary data.</text>
</comment>
<dbReference type="Pfam" id="PF00754">
    <property type="entry name" value="F5_F8_type_C"/>
    <property type="match status" value="1"/>
</dbReference>
<evidence type="ECO:0000256" key="9">
    <source>
        <dbReference type="ARBA" id="ARBA00023157"/>
    </source>
</evidence>
<dbReference type="Pfam" id="PF21114">
    <property type="entry name" value="DDR1-2_DS-like"/>
    <property type="match status" value="1"/>
</dbReference>
<keyword evidence="7" id="KW-1133">Transmembrane helix</keyword>
<dbReference type="InterPro" id="IPR000477">
    <property type="entry name" value="RT_dom"/>
</dbReference>
<keyword evidence="4" id="KW-0732">Signal</keyword>
<evidence type="ECO:0000313" key="16">
    <source>
        <dbReference type="EMBL" id="KAK7887032.1"/>
    </source>
</evidence>
<feature type="domain" description="Reverse transcriptase" evidence="15">
    <location>
        <begin position="189"/>
        <end position="445"/>
    </location>
</feature>
<dbReference type="PROSITE" id="PS50022">
    <property type="entry name" value="FA58C_3"/>
    <property type="match status" value="1"/>
</dbReference>
<dbReference type="SUPFAM" id="SSF56672">
    <property type="entry name" value="DNA/RNA polymerases"/>
    <property type="match status" value="1"/>
</dbReference>
<evidence type="ECO:0000256" key="6">
    <source>
        <dbReference type="ARBA" id="ARBA00022840"/>
    </source>
</evidence>
<evidence type="ECO:0000256" key="5">
    <source>
        <dbReference type="ARBA" id="ARBA00022741"/>
    </source>
</evidence>
<dbReference type="InterPro" id="IPR043502">
    <property type="entry name" value="DNA/RNA_pol_sf"/>
</dbReference>
<dbReference type="EMBL" id="JBBPFD010000019">
    <property type="protein sequence ID" value="KAK7887032.1"/>
    <property type="molecule type" value="Genomic_DNA"/>
</dbReference>
<dbReference type="SMART" id="SM00231">
    <property type="entry name" value="FA58C"/>
    <property type="match status" value="1"/>
</dbReference>
<evidence type="ECO:0008006" key="18">
    <source>
        <dbReference type="Google" id="ProtNLM"/>
    </source>
</evidence>
<evidence type="ECO:0000256" key="2">
    <source>
        <dbReference type="ARBA" id="ARBA00022475"/>
    </source>
</evidence>
<organism evidence="16 17">
    <name type="scientific">Mugilogobius chulae</name>
    <name type="common">yellowstripe goby</name>
    <dbReference type="NCBI Taxonomy" id="88201"/>
    <lineage>
        <taxon>Eukaryota</taxon>
        <taxon>Metazoa</taxon>
        <taxon>Chordata</taxon>
        <taxon>Craniata</taxon>
        <taxon>Vertebrata</taxon>
        <taxon>Euteleostomi</taxon>
        <taxon>Actinopterygii</taxon>
        <taxon>Neopterygii</taxon>
        <taxon>Teleostei</taxon>
        <taxon>Neoteleostei</taxon>
        <taxon>Acanthomorphata</taxon>
        <taxon>Gobiaria</taxon>
        <taxon>Gobiiformes</taxon>
        <taxon>Gobioidei</taxon>
        <taxon>Gobiidae</taxon>
        <taxon>Gobionellinae</taxon>
        <taxon>Mugilogobius</taxon>
    </lineage>
</organism>
<dbReference type="Gene3D" id="2.60.120.1190">
    <property type="match status" value="1"/>
</dbReference>
<keyword evidence="9" id="KW-1015">Disulfide bond</keyword>
<dbReference type="InterPro" id="IPR000421">
    <property type="entry name" value="FA58C"/>
</dbReference>
<keyword evidence="17" id="KW-1185">Reference proteome</keyword>
<proteinExistence type="inferred from homology"/>
<feature type="region of interest" description="Disordered" evidence="13">
    <location>
        <begin position="1173"/>
        <end position="1200"/>
    </location>
</feature>
<name>A0AAW0N4Y0_9GOBI</name>
<dbReference type="GO" id="GO:0005886">
    <property type="term" value="C:plasma membrane"/>
    <property type="evidence" value="ECO:0007669"/>
    <property type="project" value="UniProtKB-SubCell"/>
</dbReference>
<keyword evidence="8" id="KW-0472">Membrane</keyword>
<dbReference type="GO" id="GO:0005524">
    <property type="term" value="F:ATP binding"/>
    <property type="evidence" value="ECO:0007669"/>
    <property type="project" value="UniProtKB-KW"/>
</dbReference>
<dbReference type="InterPro" id="IPR048525">
    <property type="entry name" value="DDR1-2_DS-like"/>
</dbReference>
<keyword evidence="2" id="KW-1003">Cell membrane</keyword>